<feature type="transmembrane region" description="Helical" evidence="1">
    <location>
        <begin position="272"/>
        <end position="298"/>
    </location>
</feature>
<feature type="transmembrane region" description="Helical" evidence="1">
    <location>
        <begin position="237"/>
        <end position="260"/>
    </location>
</feature>
<evidence type="ECO:0000313" key="2">
    <source>
        <dbReference type="EMBL" id="CAL4059495.1"/>
    </source>
</evidence>
<accession>A0AAV2PID4</accession>
<feature type="non-terminal residue" evidence="2">
    <location>
        <position position="407"/>
    </location>
</feature>
<evidence type="ECO:0008006" key="4">
    <source>
        <dbReference type="Google" id="ProtNLM"/>
    </source>
</evidence>
<sequence length="407" mass="45576">METSNNNTEGDFFTCLLDSGNIPEIIETSNNSTDGYFVNSLSAFRKYPEIMETSNNNTDGKLVTSLHDSGNNLEIKETSNNNTDGNIASIDRIDANFVTKQRKEVSATHETSGLEHNDQDLSATKNIFGSNMTPEDTITSIKEVSEHTAQDISETKTTIGPTSTPKESIISIKEDECIFCLESTNLIHFCECTVMVHKKCAVRYITYPANVSGRCPMCRRKLHFDIVYSEKTMKTKFMIYAFLIILANLAVVALSMYFTTMLIPQNEMSNTIYVLVICNVGIIIPVTLVFIISMIVGYCGPKTISSSHDHGWSSVCWGGCPDCSWYMSGGCDGCGDGGEIVMLVVCLITVLSFWISAIVYMIYNVWRYLKSFIMKSAIDIRFQKERKYNDDKAKNTNITEHNAYDEK</sequence>
<organism evidence="2 3">
    <name type="scientific">Meganyctiphanes norvegica</name>
    <name type="common">Northern krill</name>
    <name type="synonym">Thysanopoda norvegica</name>
    <dbReference type="NCBI Taxonomy" id="48144"/>
    <lineage>
        <taxon>Eukaryota</taxon>
        <taxon>Metazoa</taxon>
        <taxon>Ecdysozoa</taxon>
        <taxon>Arthropoda</taxon>
        <taxon>Crustacea</taxon>
        <taxon>Multicrustacea</taxon>
        <taxon>Malacostraca</taxon>
        <taxon>Eumalacostraca</taxon>
        <taxon>Eucarida</taxon>
        <taxon>Euphausiacea</taxon>
        <taxon>Euphausiidae</taxon>
        <taxon>Meganyctiphanes</taxon>
    </lineage>
</organism>
<dbReference type="InterPro" id="IPR013083">
    <property type="entry name" value="Znf_RING/FYVE/PHD"/>
</dbReference>
<dbReference type="SUPFAM" id="SSF57850">
    <property type="entry name" value="RING/U-box"/>
    <property type="match status" value="1"/>
</dbReference>
<proteinExistence type="predicted"/>
<keyword evidence="1" id="KW-0472">Membrane</keyword>
<dbReference type="Gene3D" id="3.30.40.10">
    <property type="entry name" value="Zinc/RING finger domain, C3HC4 (zinc finger)"/>
    <property type="match status" value="1"/>
</dbReference>
<dbReference type="EMBL" id="CAXKWB010000143">
    <property type="protein sequence ID" value="CAL4059495.1"/>
    <property type="molecule type" value="Genomic_DNA"/>
</dbReference>
<gene>
    <name evidence="2" type="ORF">MNOR_LOCUS617</name>
</gene>
<feature type="transmembrane region" description="Helical" evidence="1">
    <location>
        <begin position="340"/>
        <end position="366"/>
    </location>
</feature>
<keyword evidence="1" id="KW-0812">Transmembrane</keyword>
<dbReference type="AlphaFoldDB" id="A0AAV2PID4"/>
<reference evidence="2 3" key="1">
    <citation type="submission" date="2024-05" db="EMBL/GenBank/DDBJ databases">
        <authorList>
            <person name="Wallberg A."/>
        </authorList>
    </citation>
    <scope>NUCLEOTIDE SEQUENCE [LARGE SCALE GENOMIC DNA]</scope>
</reference>
<name>A0AAV2PID4_MEGNR</name>
<keyword evidence="3" id="KW-1185">Reference proteome</keyword>
<comment type="caution">
    <text evidence="2">The sequence shown here is derived from an EMBL/GenBank/DDBJ whole genome shotgun (WGS) entry which is preliminary data.</text>
</comment>
<dbReference type="Proteomes" id="UP001497623">
    <property type="component" value="Unassembled WGS sequence"/>
</dbReference>
<evidence type="ECO:0000256" key="1">
    <source>
        <dbReference type="SAM" id="Phobius"/>
    </source>
</evidence>
<protein>
    <recommendedName>
        <fullName evidence="4">RING-type domain-containing protein</fullName>
    </recommendedName>
</protein>
<keyword evidence="1" id="KW-1133">Transmembrane helix</keyword>
<evidence type="ECO:0000313" key="3">
    <source>
        <dbReference type="Proteomes" id="UP001497623"/>
    </source>
</evidence>